<dbReference type="AlphaFoldDB" id="A6DMZ9"/>
<proteinExistence type="inferred from homology"/>
<dbReference type="PANTHER" id="PTHR42693">
    <property type="entry name" value="ARYLSULFATASE FAMILY MEMBER"/>
    <property type="match status" value="1"/>
</dbReference>
<evidence type="ECO:0000256" key="1">
    <source>
        <dbReference type="ARBA" id="ARBA00001913"/>
    </source>
</evidence>
<evidence type="ECO:0000259" key="8">
    <source>
        <dbReference type="Pfam" id="PF00884"/>
    </source>
</evidence>
<feature type="chain" id="PRO_5002694568" evidence="7">
    <location>
        <begin position="23"/>
        <end position="427"/>
    </location>
</feature>
<feature type="signal peptide" evidence="7">
    <location>
        <begin position="1"/>
        <end position="22"/>
    </location>
</feature>
<comment type="caution">
    <text evidence="9">The sequence shown here is derived from an EMBL/GenBank/DDBJ whole genome shotgun (WGS) entry which is preliminary data.</text>
</comment>
<protein>
    <submittedName>
        <fullName evidence="9">N-acetyl-galactosamine-6-sulfatase (GALNS)</fullName>
    </submittedName>
</protein>
<dbReference type="GO" id="GO:0004065">
    <property type="term" value="F:arylsulfatase activity"/>
    <property type="evidence" value="ECO:0007669"/>
    <property type="project" value="TreeGrafter"/>
</dbReference>
<evidence type="ECO:0000256" key="4">
    <source>
        <dbReference type="ARBA" id="ARBA00022729"/>
    </source>
</evidence>
<keyword evidence="5" id="KW-0378">Hydrolase</keyword>
<dbReference type="eggNOG" id="COG3119">
    <property type="taxonomic scope" value="Bacteria"/>
</dbReference>
<dbReference type="Pfam" id="PF00884">
    <property type="entry name" value="Sulfatase"/>
    <property type="match status" value="1"/>
</dbReference>
<keyword evidence="4 7" id="KW-0732">Signal</keyword>
<evidence type="ECO:0000313" key="10">
    <source>
        <dbReference type="Proteomes" id="UP000004947"/>
    </source>
</evidence>
<dbReference type="Gene3D" id="3.30.1120.10">
    <property type="match status" value="1"/>
</dbReference>
<keyword evidence="6" id="KW-0106">Calcium</keyword>
<keyword evidence="10" id="KW-1185">Reference proteome</keyword>
<sequence>MYKTSTKLITLLCCVVSFLTHAQDKPNVVFILSDDHGWMDYSFMGHPHVKTPHIDRLAGEGLVYDRGYDTASMCRPSLASIVTGLYPHQTAVRGNHSIPAKYIEAFKTMDKKEARTLTRKHAQLMTASLKNAPSMVKQLNDNGYATFKAGKWWEGNPLDHGFEGTYSNQIGRKTMKPIHDFVNKAQEDNRPFFIWYGVFLPHTPHNAPDRLYNKYKDLAPNESTARYWANIAWLDETCGQLVSFLKEKDLYDNTLFVYASDNGWLPDPKEVGGYIRSKKEAVEIGIRTPIFLTHKNRIAPQRDKETLASAIDIAPTILKACGIEPDKAMSGLDLRKPELLAKRGSIFVDIYDRDINIEEVGDLHSDILARVVVNGWYKLIARPDSYELYDLKNDPDDRKDISAKYPEKVKELSTLMDQWLQETPMVF</sequence>
<accession>A6DMZ9</accession>
<feature type="domain" description="Sulfatase N-terminal" evidence="8">
    <location>
        <begin position="26"/>
        <end position="323"/>
    </location>
</feature>
<evidence type="ECO:0000256" key="5">
    <source>
        <dbReference type="ARBA" id="ARBA00022801"/>
    </source>
</evidence>
<evidence type="ECO:0000256" key="7">
    <source>
        <dbReference type="SAM" id="SignalP"/>
    </source>
</evidence>
<gene>
    <name evidence="9" type="ORF">LNTAR_07319</name>
</gene>
<dbReference type="Proteomes" id="UP000004947">
    <property type="component" value="Unassembled WGS sequence"/>
</dbReference>
<evidence type="ECO:0000256" key="2">
    <source>
        <dbReference type="ARBA" id="ARBA00008779"/>
    </source>
</evidence>
<dbReference type="InterPro" id="IPR017850">
    <property type="entry name" value="Alkaline_phosphatase_core_sf"/>
</dbReference>
<dbReference type="SUPFAM" id="SSF53649">
    <property type="entry name" value="Alkaline phosphatase-like"/>
    <property type="match status" value="1"/>
</dbReference>
<keyword evidence="3" id="KW-0479">Metal-binding</keyword>
<name>A6DMZ9_9BACT</name>
<dbReference type="PANTHER" id="PTHR42693:SF42">
    <property type="entry name" value="ARYLSULFATASE G"/>
    <property type="match status" value="1"/>
</dbReference>
<dbReference type="RefSeq" id="WP_007279242.1">
    <property type="nucleotide sequence ID" value="NZ_ABCK01000012.1"/>
</dbReference>
<comment type="similarity">
    <text evidence="2">Belongs to the sulfatase family.</text>
</comment>
<dbReference type="GO" id="GO:0046872">
    <property type="term" value="F:metal ion binding"/>
    <property type="evidence" value="ECO:0007669"/>
    <property type="project" value="UniProtKB-KW"/>
</dbReference>
<dbReference type="InterPro" id="IPR000917">
    <property type="entry name" value="Sulfatase_N"/>
</dbReference>
<evidence type="ECO:0000256" key="3">
    <source>
        <dbReference type="ARBA" id="ARBA00022723"/>
    </source>
</evidence>
<dbReference type="InterPro" id="IPR050738">
    <property type="entry name" value="Sulfatase"/>
</dbReference>
<dbReference type="OrthoDB" id="9779418at2"/>
<comment type="cofactor">
    <cofactor evidence="1">
        <name>Ca(2+)</name>
        <dbReference type="ChEBI" id="CHEBI:29108"/>
    </cofactor>
</comment>
<dbReference type="Gene3D" id="3.40.720.10">
    <property type="entry name" value="Alkaline Phosphatase, subunit A"/>
    <property type="match status" value="2"/>
</dbReference>
<organism evidence="9 10">
    <name type="scientific">Lentisphaera araneosa HTCC2155</name>
    <dbReference type="NCBI Taxonomy" id="313628"/>
    <lineage>
        <taxon>Bacteria</taxon>
        <taxon>Pseudomonadati</taxon>
        <taxon>Lentisphaerota</taxon>
        <taxon>Lentisphaeria</taxon>
        <taxon>Lentisphaerales</taxon>
        <taxon>Lentisphaeraceae</taxon>
        <taxon>Lentisphaera</taxon>
    </lineage>
</organism>
<reference evidence="9 10" key="1">
    <citation type="journal article" date="2010" name="J. Bacteriol.">
        <title>Genome sequence of Lentisphaera araneosa HTCC2155T, the type species of the order Lentisphaerales in the phylum Lentisphaerae.</title>
        <authorList>
            <person name="Thrash J.C."/>
            <person name="Cho J.C."/>
            <person name="Vergin K.L."/>
            <person name="Morris R.M."/>
            <person name="Giovannoni S.J."/>
        </authorList>
    </citation>
    <scope>NUCLEOTIDE SEQUENCE [LARGE SCALE GENOMIC DNA]</scope>
    <source>
        <strain evidence="9 10">HTCC2155</strain>
    </source>
</reference>
<evidence type="ECO:0000313" key="9">
    <source>
        <dbReference type="EMBL" id="EDM27035.1"/>
    </source>
</evidence>
<dbReference type="EMBL" id="ABCK01000012">
    <property type="protein sequence ID" value="EDM27035.1"/>
    <property type="molecule type" value="Genomic_DNA"/>
</dbReference>
<evidence type="ECO:0000256" key="6">
    <source>
        <dbReference type="ARBA" id="ARBA00022837"/>
    </source>
</evidence>
<dbReference type="STRING" id="313628.LNTAR_07319"/>